<evidence type="ECO:0000313" key="2">
    <source>
        <dbReference type="Proteomes" id="UP000578531"/>
    </source>
</evidence>
<keyword evidence="2" id="KW-1185">Reference proteome</keyword>
<dbReference type="Proteomes" id="UP000578531">
    <property type="component" value="Unassembled WGS sequence"/>
</dbReference>
<dbReference type="GeneID" id="59286810"/>
<dbReference type="AlphaFoldDB" id="A0A8H6FXV5"/>
<dbReference type="EMBL" id="JACCJC010000017">
    <property type="protein sequence ID" value="KAF6236855.1"/>
    <property type="molecule type" value="Genomic_DNA"/>
</dbReference>
<proteinExistence type="predicted"/>
<dbReference type="RefSeq" id="XP_037166188.1">
    <property type="nucleotide sequence ID" value="XM_037307064.1"/>
</dbReference>
<organism evidence="1 2">
    <name type="scientific">Letharia columbiana</name>
    <dbReference type="NCBI Taxonomy" id="112416"/>
    <lineage>
        <taxon>Eukaryota</taxon>
        <taxon>Fungi</taxon>
        <taxon>Dikarya</taxon>
        <taxon>Ascomycota</taxon>
        <taxon>Pezizomycotina</taxon>
        <taxon>Lecanoromycetes</taxon>
        <taxon>OSLEUM clade</taxon>
        <taxon>Lecanoromycetidae</taxon>
        <taxon>Lecanorales</taxon>
        <taxon>Lecanorineae</taxon>
        <taxon>Parmeliaceae</taxon>
        <taxon>Letharia</taxon>
    </lineage>
</organism>
<accession>A0A8H6FXV5</accession>
<reference evidence="1 2" key="1">
    <citation type="journal article" date="2020" name="Genomics">
        <title>Complete, high-quality genomes from long-read metagenomic sequencing of two wolf lichen thalli reveals enigmatic genome architecture.</title>
        <authorList>
            <person name="McKenzie S.K."/>
            <person name="Walston R.F."/>
            <person name="Allen J.L."/>
        </authorList>
    </citation>
    <scope>NUCLEOTIDE SEQUENCE [LARGE SCALE GENOMIC DNA]</scope>
    <source>
        <strain evidence="1">WasteWater2</strain>
    </source>
</reference>
<sequence length="211" mass="23739">MYDLLCERGTPTDAPIDIFHTRGRPFHRLPSPTVTLSSSSAAIQQSKCTPAPRDPQLDAARHTFFESAPEPPHGQSRSTFADLEPQTPRIRVPREDLEYYNLTSVPVAGGFGPRDRAGRAPWVAPPENDQAMEYKDDFLSTKGKRRWRSGERTSIIGMEMMRVSIMYRGRPSPGTFHYLSENRPRLTAVALGCHQCVNRDSLLEWVGVEPC</sequence>
<name>A0A8H6FXV5_9LECA</name>
<evidence type="ECO:0000313" key="1">
    <source>
        <dbReference type="EMBL" id="KAF6236855.1"/>
    </source>
</evidence>
<comment type="caution">
    <text evidence="1">The sequence shown here is derived from an EMBL/GenBank/DDBJ whole genome shotgun (WGS) entry which is preliminary data.</text>
</comment>
<protein>
    <submittedName>
        <fullName evidence="1">Uncharacterized protein</fullName>
    </submittedName>
</protein>
<gene>
    <name evidence="1" type="ORF">HO173_005146</name>
</gene>